<dbReference type="RefSeq" id="WP_194094881.1">
    <property type="nucleotide sequence ID" value="NZ_JADFTZ010000002.1"/>
</dbReference>
<dbReference type="PANTHER" id="PTHR30273:SF2">
    <property type="entry name" value="PROTEIN FECR"/>
    <property type="match status" value="1"/>
</dbReference>
<evidence type="ECO:0000313" key="5">
    <source>
        <dbReference type="Proteomes" id="UP000656274"/>
    </source>
</evidence>
<proteinExistence type="predicted"/>
<dbReference type="InterPro" id="IPR012373">
    <property type="entry name" value="Ferrdict_sens_TM"/>
</dbReference>
<dbReference type="Pfam" id="PF16344">
    <property type="entry name" value="FecR_C"/>
    <property type="match status" value="1"/>
</dbReference>
<dbReference type="Gene3D" id="2.60.120.1440">
    <property type="match status" value="1"/>
</dbReference>
<reference evidence="4 5" key="1">
    <citation type="submission" date="2020-10" db="EMBL/GenBank/DDBJ databases">
        <title>The genome sequence of Flavobacterium aquaticum 1Y8A.</title>
        <authorList>
            <person name="Liu Y."/>
        </authorList>
    </citation>
    <scope>NUCLEOTIDE SEQUENCE [LARGE SCALE GENOMIC DNA]</scope>
    <source>
        <strain evidence="4 5">1Y8A</strain>
    </source>
</reference>
<dbReference type="Pfam" id="PF04773">
    <property type="entry name" value="FecR"/>
    <property type="match status" value="1"/>
</dbReference>
<name>A0ABR9WQZ2_9FLAO</name>
<dbReference type="InterPro" id="IPR006860">
    <property type="entry name" value="FecR"/>
</dbReference>
<accession>A0ABR9WQZ2</accession>
<keyword evidence="1" id="KW-0472">Membrane</keyword>
<dbReference type="PANTHER" id="PTHR30273">
    <property type="entry name" value="PERIPLASMIC SIGNAL SENSOR AND SIGMA FACTOR ACTIVATOR FECR-RELATED"/>
    <property type="match status" value="1"/>
</dbReference>
<feature type="domain" description="Protein FecR C-terminal" evidence="3">
    <location>
        <begin position="229"/>
        <end position="291"/>
    </location>
</feature>
<keyword evidence="1" id="KW-0812">Transmembrane</keyword>
<evidence type="ECO:0000313" key="4">
    <source>
        <dbReference type="EMBL" id="MBE9576340.1"/>
    </source>
</evidence>
<dbReference type="InterPro" id="IPR032508">
    <property type="entry name" value="FecR_C"/>
</dbReference>
<evidence type="ECO:0000256" key="1">
    <source>
        <dbReference type="SAM" id="Phobius"/>
    </source>
</evidence>
<keyword evidence="1" id="KW-1133">Transmembrane helix</keyword>
<protein>
    <submittedName>
        <fullName evidence="4">FecR family protein</fullName>
    </submittedName>
</protein>
<evidence type="ECO:0000259" key="3">
    <source>
        <dbReference type="Pfam" id="PF16344"/>
    </source>
</evidence>
<dbReference type="Gene3D" id="3.55.50.30">
    <property type="match status" value="1"/>
</dbReference>
<dbReference type="EMBL" id="JADFTZ010000002">
    <property type="protein sequence ID" value="MBE9576340.1"/>
    <property type="molecule type" value="Genomic_DNA"/>
</dbReference>
<sequence length="299" mass="34151">MDEDYKLAKWLNNELTAEELAEFKQNPDFTLYEKIKENSARLKTPAFDQDKMLSNVVATKKATKVVKLQQNWFARIAAVLVIALGLSFFIVNNFKEKYYGTSLTQTVNLPDNSEVLVNKNSSIEYKTFFWKNNRTIDLKGEAYFKVAKGKTFEVNTNLGKVTVLGTQFNVNSKDNTFEVTCYEGKVKVNYKNHELILTKGMLVTFENDSKKEGKTTLSMPKWASDKMEMSFTNQNLKTIITDIENTYNVTIKTNTIATEQLFTGKLPSNNLDVALQIIASTYHLQINKSNETSFELVKK</sequence>
<organism evidence="4 5">
    <name type="scientific">Flavobacterium proteolyticum</name>
    <dbReference type="NCBI Taxonomy" id="2911683"/>
    <lineage>
        <taxon>Bacteria</taxon>
        <taxon>Pseudomonadati</taxon>
        <taxon>Bacteroidota</taxon>
        <taxon>Flavobacteriia</taxon>
        <taxon>Flavobacteriales</taxon>
        <taxon>Flavobacteriaceae</taxon>
        <taxon>Flavobacterium</taxon>
    </lineage>
</organism>
<dbReference type="Proteomes" id="UP000656274">
    <property type="component" value="Unassembled WGS sequence"/>
</dbReference>
<gene>
    <name evidence="4" type="ORF">IM755_06410</name>
</gene>
<evidence type="ECO:0000259" key="2">
    <source>
        <dbReference type="Pfam" id="PF04773"/>
    </source>
</evidence>
<dbReference type="PIRSF" id="PIRSF018266">
    <property type="entry name" value="FecR"/>
    <property type="match status" value="1"/>
</dbReference>
<keyword evidence="5" id="KW-1185">Reference proteome</keyword>
<comment type="caution">
    <text evidence="4">The sequence shown here is derived from an EMBL/GenBank/DDBJ whole genome shotgun (WGS) entry which is preliminary data.</text>
</comment>
<feature type="domain" description="FecR protein" evidence="2">
    <location>
        <begin position="105"/>
        <end position="187"/>
    </location>
</feature>
<feature type="transmembrane region" description="Helical" evidence="1">
    <location>
        <begin position="72"/>
        <end position="91"/>
    </location>
</feature>